<gene>
    <name evidence="1" type="ORF">GRAN_4381</name>
</gene>
<reference evidence="1 2" key="1">
    <citation type="submission" date="2018-11" db="EMBL/GenBank/DDBJ databases">
        <authorList>
            <person name="Mardanov A.V."/>
            <person name="Ravin N.V."/>
            <person name="Dedysh S.N."/>
        </authorList>
    </citation>
    <scope>NUCLEOTIDE SEQUENCE [LARGE SCALE GENOMIC DNA]</scope>
    <source>
        <strain evidence="1 2">AF10</strain>
    </source>
</reference>
<proteinExistence type="predicted"/>
<accession>A0A4Q0SWT5</accession>
<dbReference type="RefSeq" id="WP_128914926.1">
    <property type="nucleotide sequence ID" value="NZ_RDSM01000003.1"/>
</dbReference>
<reference evidence="2" key="2">
    <citation type="submission" date="2019-02" db="EMBL/GenBank/DDBJ databases">
        <title>Granulicella sibirica sp. nov., a psychrotolerant acidobacterium isolated from an organic soil layer in forested tundra, West Siberia.</title>
        <authorList>
            <person name="Oshkin I.Y."/>
            <person name="Kulichevskaya I.S."/>
            <person name="Rijpstra W.I.C."/>
            <person name="Sinninghe Damste J.S."/>
            <person name="Rakitin A.L."/>
            <person name="Ravin N.V."/>
            <person name="Dedysh S.N."/>
        </authorList>
    </citation>
    <scope>NUCLEOTIDE SEQUENCE [LARGE SCALE GENOMIC DNA]</scope>
    <source>
        <strain evidence="2">AF10</strain>
    </source>
</reference>
<organism evidence="1 2">
    <name type="scientific">Granulicella sibirica</name>
    <dbReference type="NCBI Taxonomy" id="2479048"/>
    <lineage>
        <taxon>Bacteria</taxon>
        <taxon>Pseudomonadati</taxon>
        <taxon>Acidobacteriota</taxon>
        <taxon>Terriglobia</taxon>
        <taxon>Terriglobales</taxon>
        <taxon>Acidobacteriaceae</taxon>
        <taxon>Granulicella</taxon>
    </lineage>
</organism>
<dbReference type="Proteomes" id="UP000289437">
    <property type="component" value="Unassembled WGS sequence"/>
</dbReference>
<dbReference type="OrthoDB" id="9798830at2"/>
<name>A0A4Q0SWT5_9BACT</name>
<evidence type="ECO:0000313" key="2">
    <source>
        <dbReference type="Proteomes" id="UP000289437"/>
    </source>
</evidence>
<dbReference type="EMBL" id="RDSM01000003">
    <property type="protein sequence ID" value="RXH55277.1"/>
    <property type="molecule type" value="Genomic_DNA"/>
</dbReference>
<dbReference type="Gene3D" id="1.20.120.450">
    <property type="entry name" value="dinb family like domain"/>
    <property type="match status" value="1"/>
</dbReference>
<comment type="caution">
    <text evidence="1">The sequence shown here is derived from an EMBL/GenBank/DDBJ whole genome shotgun (WGS) entry which is preliminary data.</text>
</comment>
<evidence type="ECO:0000313" key="1">
    <source>
        <dbReference type="EMBL" id="RXH55277.1"/>
    </source>
</evidence>
<dbReference type="SUPFAM" id="SSF109854">
    <property type="entry name" value="DinB/YfiT-like putative metalloenzymes"/>
    <property type="match status" value="1"/>
</dbReference>
<protein>
    <submittedName>
        <fullName evidence="1">Uncharacterized protein</fullName>
    </submittedName>
</protein>
<dbReference type="InterPro" id="IPR034660">
    <property type="entry name" value="DinB/YfiT-like"/>
</dbReference>
<dbReference type="AlphaFoldDB" id="A0A4Q0SWT5"/>
<sequence length="163" mass="18518">MPTEPHNEEIRKQLKALLDGGQAHATFDAAVKDFPVELRATVPENLPYSAWQLLEHMRITLRDILDFSAPPTGGYQPIEWPKAYWPESPEPPYPGSWDNAAIAAIHNDLEKFQSLVASGDLYKPFRWGEGQNLLREALLVADHNAYHLGELVLLRRLLGIWKK</sequence>
<keyword evidence="2" id="KW-1185">Reference proteome</keyword>